<dbReference type="PANTHER" id="PTHR30405">
    <property type="entry name" value="TRANSPOSASE"/>
    <property type="match status" value="1"/>
</dbReference>
<evidence type="ECO:0000313" key="12">
    <source>
        <dbReference type="Proteomes" id="UP000675431"/>
    </source>
</evidence>
<dbReference type="InterPro" id="IPR001959">
    <property type="entry name" value="Transposase"/>
</dbReference>
<dbReference type="InterPro" id="IPR051399">
    <property type="entry name" value="RNA-guided_DNA_endo/Transpos"/>
</dbReference>
<dbReference type="InterPro" id="IPR010095">
    <property type="entry name" value="Cas12f1-like_TNB"/>
</dbReference>
<dbReference type="PANTHER" id="PTHR30405:SF25">
    <property type="entry name" value="RNA-GUIDED DNA ENDONUCLEASE INSQ-RELATED"/>
    <property type="match status" value="1"/>
</dbReference>
<keyword evidence="5" id="KW-0862">Zinc</keyword>
<feature type="domain" description="Probable transposase IS891/IS1136/IS1341" evidence="8">
    <location>
        <begin position="159"/>
        <end position="274"/>
    </location>
</feature>
<evidence type="ECO:0000256" key="1">
    <source>
        <dbReference type="ARBA" id="ARBA00008761"/>
    </source>
</evidence>
<evidence type="ECO:0000256" key="7">
    <source>
        <dbReference type="ARBA" id="ARBA00023172"/>
    </source>
</evidence>
<evidence type="ECO:0000256" key="4">
    <source>
        <dbReference type="ARBA" id="ARBA00022723"/>
    </source>
</evidence>
<evidence type="ECO:0000259" key="9">
    <source>
        <dbReference type="Pfam" id="PF07282"/>
    </source>
</evidence>
<name>A0A941CVB6_9BACI</name>
<dbReference type="GO" id="GO:0006310">
    <property type="term" value="P:DNA recombination"/>
    <property type="evidence" value="ECO:0007669"/>
    <property type="project" value="UniProtKB-KW"/>
</dbReference>
<dbReference type="GO" id="GO:0046872">
    <property type="term" value="F:metal ion binding"/>
    <property type="evidence" value="ECO:0007669"/>
    <property type="project" value="UniProtKB-KW"/>
</dbReference>
<evidence type="ECO:0000256" key="3">
    <source>
        <dbReference type="ARBA" id="ARBA00022578"/>
    </source>
</evidence>
<organism evidence="11 12">
    <name type="scientific">Allobacillus saliphilus</name>
    <dbReference type="NCBI Taxonomy" id="2912308"/>
    <lineage>
        <taxon>Bacteria</taxon>
        <taxon>Bacillati</taxon>
        <taxon>Bacillota</taxon>
        <taxon>Bacilli</taxon>
        <taxon>Bacillales</taxon>
        <taxon>Bacillaceae</taxon>
        <taxon>Allobacillus</taxon>
    </lineage>
</organism>
<evidence type="ECO:0000313" key="11">
    <source>
        <dbReference type="EMBL" id="MBR7554668.1"/>
    </source>
</evidence>
<evidence type="ECO:0000259" key="10">
    <source>
        <dbReference type="Pfam" id="PF12323"/>
    </source>
</evidence>
<dbReference type="InterPro" id="IPR053522">
    <property type="entry name" value="RNA-guided_endonuclease_TnpB"/>
</dbReference>
<comment type="caution">
    <text evidence="11">The sequence shown here is derived from an EMBL/GenBank/DDBJ whole genome shotgun (WGS) entry which is preliminary data.</text>
</comment>
<sequence>MVIKKAYKFRIYPNKVQQNIINQTFGCSRFLFNRALFDVKTTGSSFKKTHYMKEIPSLKKTFPWLKSVDSIALQASIEQLDDSFQRFFKKQNKFPRFKNKKNDIKSYTTKMVNNNIQMIGNKIKLPKIGWVRFAKSRVVEGTIKRVTVRKNASGKHFVSILVESENNYKRVSTNKSTGIDLGLTDFVVLSDGSKVKNPHHLKQLEHKLIRAQRTLSRRTIGSANWRKQKVKVANIHEKITNARKDFAHKLSRQLVEEYDLIGIEDLSVSNMLKNKNLAKSISDASWSEFVTMLTYKAEWYGSELVKVGKTFASSQLCSGCGHKNTIVKNLAVRKWVCPKCGSTHDRDINAAQNIKKEAESLYGSKPITVGTTGIA</sequence>
<keyword evidence="4" id="KW-0479">Metal-binding</keyword>
<evidence type="ECO:0000256" key="5">
    <source>
        <dbReference type="ARBA" id="ARBA00022833"/>
    </source>
</evidence>
<accession>A0A941CVB6</accession>
<comment type="similarity">
    <text evidence="2">In the N-terminal section; belongs to the transposase 2 family.</text>
</comment>
<keyword evidence="3" id="KW-0815">Transposition</keyword>
<evidence type="ECO:0000259" key="8">
    <source>
        <dbReference type="Pfam" id="PF01385"/>
    </source>
</evidence>
<dbReference type="NCBIfam" id="NF038281">
    <property type="entry name" value="IS200_TnpB"/>
    <property type="match status" value="1"/>
</dbReference>
<dbReference type="InterPro" id="IPR021027">
    <property type="entry name" value="Transposase_put_HTH"/>
</dbReference>
<dbReference type="NCBIfam" id="NF040570">
    <property type="entry name" value="guided_TnpB"/>
    <property type="match status" value="1"/>
</dbReference>
<dbReference type="EMBL" id="JAGSIE010000035">
    <property type="protein sequence ID" value="MBR7554668.1"/>
    <property type="molecule type" value="Genomic_DNA"/>
</dbReference>
<dbReference type="RefSeq" id="WP_212371062.1">
    <property type="nucleotide sequence ID" value="NZ_JAGSIE010000035.1"/>
</dbReference>
<dbReference type="AlphaFoldDB" id="A0A941CVB6"/>
<protein>
    <submittedName>
        <fullName evidence="11">IS200/IS605 family element transposase accessory protein TnpB</fullName>
    </submittedName>
</protein>
<dbReference type="Proteomes" id="UP000675431">
    <property type="component" value="Unassembled WGS sequence"/>
</dbReference>
<gene>
    <name evidence="11" type="primary">tnpB</name>
    <name evidence="11" type="ORF">KC820_11065</name>
</gene>
<keyword evidence="7" id="KW-0233">DNA recombination</keyword>
<dbReference type="Pfam" id="PF01385">
    <property type="entry name" value="OrfB_IS605"/>
    <property type="match status" value="1"/>
</dbReference>
<dbReference type="GO" id="GO:0003677">
    <property type="term" value="F:DNA binding"/>
    <property type="evidence" value="ECO:0007669"/>
    <property type="project" value="UniProtKB-KW"/>
</dbReference>
<reference evidence="11 12" key="1">
    <citation type="submission" date="2021-04" db="EMBL/GenBank/DDBJ databases">
        <title>Allobacillus sp. nov. SKP8-2 isolated from shrimp paste.</title>
        <authorList>
            <person name="Tanasupawat S."/>
            <person name="Yiamsombat S."/>
            <person name="Kanchanasin P."/>
            <person name="Kuncharoen N."/>
        </authorList>
    </citation>
    <scope>NUCLEOTIDE SEQUENCE [LARGE SCALE GENOMIC DNA]</scope>
    <source>
        <strain evidence="11 12">SKP8-2</strain>
    </source>
</reference>
<feature type="domain" description="Cas12f1-like TNB" evidence="9">
    <location>
        <begin position="286"/>
        <end position="354"/>
    </location>
</feature>
<evidence type="ECO:0000256" key="2">
    <source>
        <dbReference type="ARBA" id="ARBA00011044"/>
    </source>
</evidence>
<dbReference type="GO" id="GO:0032196">
    <property type="term" value="P:transposition"/>
    <property type="evidence" value="ECO:0007669"/>
    <property type="project" value="UniProtKB-KW"/>
</dbReference>
<feature type="domain" description="Transposase putative helix-turn-helix" evidence="10">
    <location>
        <begin position="1"/>
        <end position="36"/>
    </location>
</feature>
<proteinExistence type="inferred from homology"/>
<keyword evidence="6" id="KW-0238">DNA-binding</keyword>
<comment type="similarity">
    <text evidence="1">In the C-terminal section; belongs to the transposase 35 family.</text>
</comment>
<dbReference type="Pfam" id="PF12323">
    <property type="entry name" value="HTH_OrfB_IS605"/>
    <property type="match status" value="1"/>
</dbReference>
<dbReference type="Pfam" id="PF07282">
    <property type="entry name" value="Cas12f1-like_TNB"/>
    <property type="match status" value="1"/>
</dbReference>
<dbReference type="NCBIfam" id="TIGR01766">
    <property type="entry name" value="IS200/IS605 family accessory protein TnpB-like domain"/>
    <property type="match status" value="1"/>
</dbReference>
<keyword evidence="12" id="KW-1185">Reference proteome</keyword>
<evidence type="ECO:0000256" key="6">
    <source>
        <dbReference type="ARBA" id="ARBA00023125"/>
    </source>
</evidence>